<dbReference type="EMBL" id="QTSX02003554">
    <property type="protein sequence ID" value="KAJ9070994.1"/>
    <property type="molecule type" value="Genomic_DNA"/>
</dbReference>
<reference evidence="1" key="1">
    <citation type="submission" date="2022-04" db="EMBL/GenBank/DDBJ databases">
        <title>Genome of the entomopathogenic fungus Entomophthora muscae.</title>
        <authorList>
            <person name="Elya C."/>
            <person name="Lovett B.R."/>
            <person name="Lee E."/>
            <person name="Macias A.M."/>
            <person name="Hajek A.E."/>
            <person name="De Bivort B.L."/>
            <person name="Kasson M.T."/>
            <person name="De Fine Licht H.H."/>
            <person name="Stajich J.E."/>
        </authorList>
    </citation>
    <scope>NUCLEOTIDE SEQUENCE</scope>
    <source>
        <strain evidence="1">Berkeley</strain>
    </source>
</reference>
<evidence type="ECO:0000313" key="2">
    <source>
        <dbReference type="Proteomes" id="UP001165960"/>
    </source>
</evidence>
<protein>
    <submittedName>
        <fullName evidence="1">Uncharacterized protein</fullName>
    </submittedName>
</protein>
<name>A0ACC2T8W9_9FUNG</name>
<comment type="caution">
    <text evidence="1">The sequence shown here is derived from an EMBL/GenBank/DDBJ whole genome shotgun (WGS) entry which is preliminary data.</text>
</comment>
<evidence type="ECO:0000313" key="1">
    <source>
        <dbReference type="EMBL" id="KAJ9070994.1"/>
    </source>
</evidence>
<gene>
    <name evidence="1" type="ORF">DSO57_1001768</name>
</gene>
<accession>A0ACC2T8W9</accession>
<dbReference type="Proteomes" id="UP001165960">
    <property type="component" value="Unassembled WGS sequence"/>
</dbReference>
<sequence length="63" mass="6678">MPVPASTPPSPAGAPQYSWYPENWPAADRAADRQPHTQPAAGGTLPTTVLSTPAKRENFHLGN</sequence>
<keyword evidence="2" id="KW-1185">Reference proteome</keyword>
<proteinExistence type="predicted"/>
<organism evidence="1 2">
    <name type="scientific">Entomophthora muscae</name>
    <dbReference type="NCBI Taxonomy" id="34485"/>
    <lineage>
        <taxon>Eukaryota</taxon>
        <taxon>Fungi</taxon>
        <taxon>Fungi incertae sedis</taxon>
        <taxon>Zoopagomycota</taxon>
        <taxon>Entomophthoromycotina</taxon>
        <taxon>Entomophthoromycetes</taxon>
        <taxon>Entomophthorales</taxon>
        <taxon>Entomophthoraceae</taxon>
        <taxon>Entomophthora</taxon>
    </lineage>
</organism>